<feature type="domain" description="FAD-binding" evidence="3">
    <location>
        <begin position="295"/>
        <end position="337"/>
    </location>
</feature>
<proteinExistence type="predicted"/>
<keyword evidence="2 4" id="KW-0503">Monooxygenase</keyword>
<sequence length="428" mass="46021">MTTPTAPVLVAGGGIAGLTMALTCHQIGVPVVVLESVRTLAPLGVGINLQPNAIRELIDLGFGEQLDDIGIEATEWALVGRGGNDVWSEPRGRAAGYRWPQYAVHRGELQMMLYRAVIERLGPDAVRTGHRVVGYRNTSGGVVAVVDRRDGTTTELHGSLLIAADGLHSAVRAQMHPSQPEPHWGGQILWRGATPGPPVRSGAAFTLVGTIDQRFVHYPISRVDPDSGLQLQNWIAELTVDTDGGLAGSDWNRRVDIESFLPAFDDWTFDWLDIPGLVRGAPAVWEFPMVDRDPVDRWVDGRVCLVGDAAHVMYPVGSNGASQAIVDARVLGAKFVEFGIDVDALAAFEAQLIEPISALVLRNRGHGPIGILRLVDERCGGYFDDIDDVIPRAEVEAFMADYKAAAGFAMAELNEAPPTIPPGSGVTR</sequence>
<dbReference type="KEGG" id="aym:YM304_31330"/>
<evidence type="ECO:0000313" key="4">
    <source>
        <dbReference type="EMBL" id="BAN03447.1"/>
    </source>
</evidence>
<dbReference type="NCBIfam" id="NF005720">
    <property type="entry name" value="PRK07538.1"/>
    <property type="match status" value="1"/>
</dbReference>
<dbReference type="Pfam" id="PF01494">
    <property type="entry name" value="FAD_binding_3"/>
    <property type="match status" value="2"/>
</dbReference>
<organism evidence="4 5">
    <name type="scientific">Ilumatobacter coccineus (strain NBRC 103263 / KCTC 29153 / YM16-304)</name>
    <dbReference type="NCBI Taxonomy" id="1313172"/>
    <lineage>
        <taxon>Bacteria</taxon>
        <taxon>Bacillati</taxon>
        <taxon>Actinomycetota</taxon>
        <taxon>Acidimicrobiia</taxon>
        <taxon>Acidimicrobiales</taxon>
        <taxon>Ilumatobacteraceae</taxon>
        <taxon>Ilumatobacter</taxon>
    </lineage>
</organism>
<accession>A0A6C7E9Q6</accession>
<dbReference type="PANTHER" id="PTHR13789:SF268">
    <property type="entry name" value="5-METHYLPHENAZINE-1-CARBOXYLATE 1-MONOOXYGENASE"/>
    <property type="match status" value="1"/>
</dbReference>
<dbReference type="PANTHER" id="PTHR13789">
    <property type="entry name" value="MONOOXYGENASE"/>
    <property type="match status" value="1"/>
</dbReference>
<evidence type="ECO:0000259" key="3">
    <source>
        <dbReference type="Pfam" id="PF01494"/>
    </source>
</evidence>
<dbReference type="SUPFAM" id="SSF54373">
    <property type="entry name" value="FAD-linked reductases, C-terminal domain"/>
    <property type="match status" value="1"/>
</dbReference>
<dbReference type="AlphaFoldDB" id="A0A6C7E9Q6"/>
<feature type="domain" description="FAD-binding" evidence="3">
    <location>
        <begin position="6"/>
        <end position="176"/>
    </location>
</feature>
<dbReference type="GO" id="GO:0004497">
    <property type="term" value="F:monooxygenase activity"/>
    <property type="evidence" value="ECO:0007669"/>
    <property type="project" value="UniProtKB-KW"/>
</dbReference>
<gene>
    <name evidence="4" type="ORF">YM304_31330</name>
</gene>
<dbReference type="Proteomes" id="UP000011863">
    <property type="component" value="Chromosome"/>
</dbReference>
<dbReference type="PRINTS" id="PR00420">
    <property type="entry name" value="RNGMNOXGNASE"/>
</dbReference>
<dbReference type="InterPro" id="IPR036188">
    <property type="entry name" value="FAD/NAD-bd_sf"/>
</dbReference>
<evidence type="ECO:0000256" key="2">
    <source>
        <dbReference type="ARBA" id="ARBA00023033"/>
    </source>
</evidence>
<dbReference type="InterPro" id="IPR050493">
    <property type="entry name" value="FAD-dep_Monooxygenase_BioMet"/>
</dbReference>
<name>A0A6C7E9Q6_ILUCY</name>
<protein>
    <submittedName>
        <fullName evidence="4">Putative monooxygenase</fullName>
    </submittedName>
</protein>
<dbReference type="InterPro" id="IPR002938">
    <property type="entry name" value="FAD-bd"/>
</dbReference>
<dbReference type="Gene3D" id="3.50.50.60">
    <property type="entry name" value="FAD/NAD(P)-binding domain"/>
    <property type="match status" value="1"/>
</dbReference>
<evidence type="ECO:0000256" key="1">
    <source>
        <dbReference type="ARBA" id="ARBA00023002"/>
    </source>
</evidence>
<dbReference type="GO" id="GO:0071949">
    <property type="term" value="F:FAD binding"/>
    <property type="evidence" value="ECO:0007669"/>
    <property type="project" value="InterPro"/>
</dbReference>
<dbReference type="Gene3D" id="3.30.9.30">
    <property type="match status" value="1"/>
</dbReference>
<dbReference type="SUPFAM" id="SSF51905">
    <property type="entry name" value="FAD/NAD(P)-binding domain"/>
    <property type="match status" value="1"/>
</dbReference>
<dbReference type="OrthoDB" id="9782160at2"/>
<keyword evidence="1" id="KW-0560">Oxidoreductase</keyword>
<dbReference type="RefSeq" id="WP_015442694.1">
    <property type="nucleotide sequence ID" value="NC_020520.1"/>
</dbReference>
<evidence type="ECO:0000313" key="5">
    <source>
        <dbReference type="Proteomes" id="UP000011863"/>
    </source>
</evidence>
<dbReference type="EMBL" id="AP012057">
    <property type="protein sequence ID" value="BAN03447.1"/>
    <property type="molecule type" value="Genomic_DNA"/>
</dbReference>
<reference evidence="4 5" key="1">
    <citation type="journal article" date="2013" name="Int. J. Syst. Evol. Microbiol.">
        <title>Ilumatobacter nonamiense sp. nov. and Ilumatobacter coccineum sp. nov., isolated from seashore sand.</title>
        <authorList>
            <person name="Matsumoto A."/>
            <person name="Kasai H."/>
            <person name="Matsuo Y."/>
            <person name="Shizuri Y."/>
            <person name="Ichikawa N."/>
            <person name="Fujita N."/>
            <person name="Omura S."/>
            <person name="Takahashi Y."/>
        </authorList>
    </citation>
    <scope>NUCLEOTIDE SEQUENCE [LARGE SCALE GENOMIC DNA]</scope>
    <source>
        <strain evidence="5">NBRC 103263 / KCTC 29153 / YM16-304</strain>
    </source>
</reference>
<keyword evidence="5" id="KW-1185">Reference proteome</keyword>